<evidence type="ECO:0000313" key="4">
    <source>
        <dbReference type="EMBL" id="CAL4759029.1"/>
    </source>
</evidence>
<dbReference type="GO" id="GO:0033786">
    <property type="term" value="F:heptose-1-phosphate adenylyltransferase activity"/>
    <property type="evidence" value="ECO:0007669"/>
    <property type="project" value="TreeGrafter"/>
</dbReference>
<dbReference type="SFLD" id="SFLDS00003">
    <property type="entry name" value="Haloacid_Dehalogenase"/>
    <property type="match status" value="1"/>
</dbReference>
<dbReference type="SUPFAM" id="SSF53613">
    <property type="entry name" value="Ribokinase-like"/>
    <property type="match status" value="1"/>
</dbReference>
<gene>
    <name evidence="3" type="ORF">C1SCF055_LOCUS307</name>
</gene>
<dbReference type="Proteomes" id="UP001152797">
    <property type="component" value="Unassembled WGS sequence"/>
</dbReference>
<dbReference type="InterPro" id="IPR036412">
    <property type="entry name" value="HAD-like_sf"/>
</dbReference>
<proteinExistence type="predicted"/>
<protein>
    <submittedName>
        <fullName evidence="4">Bifunctional protein HldE</fullName>
    </submittedName>
</protein>
<dbReference type="EMBL" id="CAMXCT010000001">
    <property type="protein sequence ID" value="CAI3971717.1"/>
    <property type="molecule type" value="Genomic_DNA"/>
</dbReference>
<feature type="domain" description="Carbohydrate kinase PfkB" evidence="2">
    <location>
        <begin position="611"/>
        <end position="887"/>
    </location>
</feature>
<dbReference type="Pfam" id="PF00702">
    <property type="entry name" value="Hydrolase"/>
    <property type="match status" value="1"/>
</dbReference>
<dbReference type="SFLD" id="SFLDG01129">
    <property type="entry name" value="C1.5:_HAD__Beta-PGM__Phosphata"/>
    <property type="match status" value="1"/>
</dbReference>
<dbReference type="AlphaFoldDB" id="A0A9P1BE74"/>
<accession>A0A9P1BE74</accession>
<dbReference type="InterPro" id="IPR029056">
    <property type="entry name" value="Ribokinase-like"/>
</dbReference>
<dbReference type="Pfam" id="PF00294">
    <property type="entry name" value="PfkB"/>
    <property type="match status" value="1"/>
</dbReference>
<dbReference type="SUPFAM" id="SSF56784">
    <property type="entry name" value="HAD-like"/>
    <property type="match status" value="1"/>
</dbReference>
<dbReference type="PANTHER" id="PTHR46969:SF1">
    <property type="entry name" value="BIFUNCTIONAL PROTEIN HLDE"/>
    <property type="match status" value="1"/>
</dbReference>
<dbReference type="EMBL" id="CAMXCT030000001">
    <property type="protein sequence ID" value="CAL4759029.1"/>
    <property type="molecule type" value="Genomic_DNA"/>
</dbReference>
<dbReference type="GO" id="GO:0033785">
    <property type="term" value="F:heptose 7-phosphate kinase activity"/>
    <property type="evidence" value="ECO:0007669"/>
    <property type="project" value="TreeGrafter"/>
</dbReference>
<feature type="region of interest" description="Disordered" evidence="1">
    <location>
        <begin position="785"/>
        <end position="804"/>
    </location>
</feature>
<dbReference type="InterPro" id="IPR023214">
    <property type="entry name" value="HAD_sf"/>
</dbReference>
<evidence type="ECO:0000313" key="5">
    <source>
        <dbReference type="Proteomes" id="UP001152797"/>
    </source>
</evidence>
<dbReference type="Gene3D" id="3.40.1190.20">
    <property type="match status" value="1"/>
</dbReference>
<reference evidence="3" key="1">
    <citation type="submission" date="2022-10" db="EMBL/GenBank/DDBJ databases">
        <authorList>
            <person name="Chen Y."/>
            <person name="Dougan E. K."/>
            <person name="Chan C."/>
            <person name="Rhodes N."/>
            <person name="Thang M."/>
        </authorList>
    </citation>
    <scope>NUCLEOTIDE SEQUENCE</scope>
</reference>
<dbReference type="Gene3D" id="3.40.50.1000">
    <property type="entry name" value="HAD superfamily/HAD-like"/>
    <property type="match status" value="1"/>
</dbReference>
<evidence type="ECO:0000259" key="2">
    <source>
        <dbReference type="Pfam" id="PF00294"/>
    </source>
</evidence>
<organism evidence="3">
    <name type="scientific">Cladocopium goreaui</name>
    <dbReference type="NCBI Taxonomy" id="2562237"/>
    <lineage>
        <taxon>Eukaryota</taxon>
        <taxon>Sar</taxon>
        <taxon>Alveolata</taxon>
        <taxon>Dinophyceae</taxon>
        <taxon>Suessiales</taxon>
        <taxon>Symbiodiniaceae</taxon>
        <taxon>Cladocopium</taxon>
    </lineage>
</organism>
<dbReference type="EMBL" id="CAMXCT020000001">
    <property type="protein sequence ID" value="CAL1125092.1"/>
    <property type="molecule type" value="Genomic_DNA"/>
</dbReference>
<dbReference type="GO" id="GO:0005829">
    <property type="term" value="C:cytosol"/>
    <property type="evidence" value="ECO:0007669"/>
    <property type="project" value="TreeGrafter"/>
</dbReference>
<name>A0A9P1BE74_9DINO</name>
<evidence type="ECO:0000256" key="1">
    <source>
        <dbReference type="SAM" id="MobiDB-lite"/>
    </source>
</evidence>
<keyword evidence="5" id="KW-1185">Reference proteome</keyword>
<dbReference type="PANTHER" id="PTHR46969">
    <property type="entry name" value="BIFUNCTIONAL PROTEIN HLDE"/>
    <property type="match status" value="1"/>
</dbReference>
<dbReference type="InterPro" id="IPR011611">
    <property type="entry name" value="PfkB_dom"/>
</dbReference>
<comment type="caution">
    <text evidence="3">The sequence shown here is derived from an EMBL/GenBank/DDBJ whole genome shotgun (WGS) entry which is preliminary data.</text>
</comment>
<reference evidence="4 5" key="2">
    <citation type="submission" date="2024-05" db="EMBL/GenBank/DDBJ databases">
        <authorList>
            <person name="Chen Y."/>
            <person name="Shah S."/>
            <person name="Dougan E. K."/>
            <person name="Thang M."/>
            <person name="Chan C."/>
        </authorList>
    </citation>
    <scope>NUCLEOTIDE SEQUENCE [LARGE SCALE GENOMIC DNA]</scope>
</reference>
<sequence>MTNTDSVQNDSPIEVLRDDFRRGDFRVALFDFDGTLSLIRRNWQAVMIPMMVDVLRSTGTGETPAELEQHVEEYVMRLNGKQTIYQMIQLAEEVLARGGKPQDPLEYKQQYHDLLWEKVIKRIEGLRSGERTREDLTVPGTHELLSELRDKGLQLYLASGTDVHYVRDEVEVLGLSEFFGEHIYGALDDYKSFSKKMIIEQIIRDAGFEGHQLIGIGDGFVEIEEMRRAGGVAIGVASEEETRTGVNQWKRERLIRAGADIIVGDYRHRDRLYEVVRSMYPQFDRSRLLIKPLNERIHDIQHDSLLPLDHDPPALESAEMKDLATLGGRLVAAREKGAARLMLMGAHVIRAGVGRQLIDMMERGLITHIGMNGAGPIHDYELARIGATCESVARYISSGEFGLWRETGEMNDAVARGAAEGLGLGEAIGREILEGDFPNKDTSVLAAGYRLGVPITVHIGMGYDILHEHPNFDPAAFGTASYRDFLSVCNTVEKLEGGVFLCFGSAVMGPEVYLKALAMARNVAHQEGRKICNFTTAAFDLIRIDGDFHAQAGGPESGEPHVIGYDRLKEILGRFAQLKIGLLGDLFLDRYLDIDPSVHEISVETDLEAYQVARVRNQPGALGTVMNNLKALGVGTMVPITVVGDDGEAFDLLKELDARGIGTEAVVRDPARQTPTYTKPMKQDAAGVWQELNRLDLRPREPLAVESQQQVLARLEEVFTTTDGLIVLDQVPEEGWGVVTPAVRDRLAELSESHPEKLIFVDSRSHIGRFRRGVLKPNLHECLRGVGRDPSDDPQLGRDAAGELSRQNDQQLYCTMGADGILIVDPEAEPIHVPAYPVTGPIDIVGAGDSTTSGIVASLLSGATPTEAAAVGNLVASITVQQLGTTGTATPAQVLERWNETHSA</sequence>
<evidence type="ECO:0000313" key="3">
    <source>
        <dbReference type="EMBL" id="CAI3971717.1"/>
    </source>
</evidence>
<dbReference type="OrthoDB" id="497927at2759"/>